<dbReference type="InterPro" id="IPR043990">
    <property type="entry name" value="AC_1"/>
</dbReference>
<dbReference type="PROSITE" id="PS51208">
    <property type="entry name" value="AUTOTRANSPORTER"/>
    <property type="match status" value="1"/>
</dbReference>
<protein>
    <submittedName>
        <fullName evidence="3">Autotransporter outer membrane beta-barrel domain-containing protein</fullName>
    </submittedName>
</protein>
<dbReference type="Proteomes" id="UP000298234">
    <property type="component" value="Unassembled WGS sequence"/>
</dbReference>
<evidence type="ECO:0000313" key="4">
    <source>
        <dbReference type="Proteomes" id="UP000298234"/>
    </source>
</evidence>
<dbReference type="InterPro" id="IPR012332">
    <property type="entry name" value="Autotransporter_pectin_lyase_C"/>
</dbReference>
<comment type="caution">
    <text evidence="3">The sequence shown here is derived from an EMBL/GenBank/DDBJ whole genome shotgun (WGS) entry which is preliminary data.</text>
</comment>
<dbReference type="InterPro" id="IPR036709">
    <property type="entry name" value="Autotransporte_beta_dom_sf"/>
</dbReference>
<reference evidence="3 4" key="1">
    <citation type="submission" date="2019-03" db="EMBL/GenBank/DDBJ databases">
        <title>Burkholderia cepacia outbreak.</title>
        <authorList>
            <person name="Farzana R."/>
            <person name="Walsh T.R."/>
        </authorList>
    </citation>
    <scope>NUCLEOTIDE SEQUENCE [LARGE SCALE GENOMIC DNA]</scope>
    <source>
        <strain evidence="4">d13</strain>
    </source>
</reference>
<evidence type="ECO:0000259" key="2">
    <source>
        <dbReference type="PROSITE" id="PS51208"/>
    </source>
</evidence>
<dbReference type="InterPro" id="IPR006315">
    <property type="entry name" value="OM_autotransptr_brl_dom"/>
</dbReference>
<dbReference type="EMBL" id="SNSQ01000017">
    <property type="protein sequence ID" value="TEU47003.1"/>
    <property type="molecule type" value="Genomic_DNA"/>
</dbReference>
<dbReference type="Gene3D" id="2.160.20.20">
    <property type="match status" value="1"/>
</dbReference>
<dbReference type="SUPFAM" id="SSF51126">
    <property type="entry name" value="Pectin lyase-like"/>
    <property type="match status" value="2"/>
</dbReference>
<dbReference type="Pfam" id="PF18883">
    <property type="entry name" value="AC_1"/>
    <property type="match status" value="1"/>
</dbReference>
<dbReference type="SMART" id="SM00869">
    <property type="entry name" value="Autotransporter"/>
    <property type="match status" value="1"/>
</dbReference>
<evidence type="ECO:0000256" key="1">
    <source>
        <dbReference type="SAM" id="MobiDB-lite"/>
    </source>
</evidence>
<dbReference type="RefSeq" id="WP_134256953.1">
    <property type="nucleotide sequence ID" value="NZ_SNSF01000036.1"/>
</dbReference>
<proteinExistence type="predicted"/>
<accession>A0AAX2RQ96</accession>
<feature type="domain" description="Autotransporter" evidence="2">
    <location>
        <begin position="671"/>
        <end position="954"/>
    </location>
</feature>
<dbReference type="NCBIfam" id="TIGR01414">
    <property type="entry name" value="autotrans_barl"/>
    <property type="match status" value="1"/>
</dbReference>
<sequence length="954" mass="98357">MSLPSQAQSPGGNGQRADGTALEVAPGDYSTFSHGAPALAALNGGTLTTGGKTRLFTFGHGSSGAIAEGARSYIELNNAEIRTRGIFGTGIDARQGGSVVARQLSIDTDNDSAHGAYVDGADSHIDLSDSLIATRGREAHGVAVHYAPGASVSVADTKIITGGEFSFGVFVSHGDVRAAFDRVDIMTIGDYASALSKPGTSTVTFSDSLLQTSGYAALGVDAREGRVELARSNVLTHGESAHGLYASKEFANAPVAQAIDTYVTTTGTRSIGAIARLGGKVAMTRGGIVTSGERARGVLSAGAGSVASLTETSVETHGAEATALHASVGGTVDLLRSDARTTGADAYGAAVHGGTLTIDDGTLVSERHGAIDASDATVTLKNGTRAIGGNGKLLSVHAESGAPVRLTLDERSHAAGDIVNHPTDDGSPTQAVTDVALTNASAWTGATDAVRTLSLDTNSLWTVTADSSVGSVALNDSTIAFDAPAARGAPTPRTLVVTGDYAARNGKLVLHTTLQDDASPSDRLVIDGGHASGDTGIVVKRAGGDGAATTVGIPLVETRNGGTTDASAFTLDAASDGYRNGFGTLSAGGYDYMLKRGGDGGQAEDWYLVSAAKPLPPVQPDPPIVPEVVPPPPRAAAPEPDAYLANADAAATMAIHSLHQRDDRSLRAEATGPLDGAVWLRAEGQMTSMSGGNRSVSGNGRLIHAGADLLRFDDGRGGSVRIGAMGMYGSQTNWSTRPLWNPIEGRVMNATARGSVAGYNVGVYGTWYGSRDILTGPYVDAWFMYGAYANSVGGSLAADSYRSRTVTGSIETGYSLGFYERGDTRFFVEPEAQLVVSDYRADAHGTAGGRLDGQGATDVLTRLGVRVHGVTAMSHGRELRPFIEANWWHGPGSRTLTLDRNAFSFSVPRDRAAFRVGARGQVSKRFAISAGLGVEANLSDYAVVKGELAAKYHW</sequence>
<name>A0AAX2RQ96_BURCE</name>
<dbReference type="Pfam" id="PF03797">
    <property type="entry name" value="Autotransporter"/>
    <property type="match status" value="1"/>
</dbReference>
<gene>
    <name evidence="3" type="ORF">E3D37_16865</name>
</gene>
<dbReference type="CDD" id="cd01344">
    <property type="entry name" value="PL2_Passenger_AT"/>
    <property type="match status" value="1"/>
</dbReference>
<dbReference type="GO" id="GO:0019867">
    <property type="term" value="C:outer membrane"/>
    <property type="evidence" value="ECO:0007669"/>
    <property type="project" value="InterPro"/>
</dbReference>
<dbReference type="Gene3D" id="2.40.128.130">
    <property type="entry name" value="Autotransporter beta-domain"/>
    <property type="match status" value="1"/>
</dbReference>
<feature type="compositionally biased region" description="Polar residues" evidence="1">
    <location>
        <begin position="1"/>
        <end position="10"/>
    </location>
</feature>
<organism evidence="3 4">
    <name type="scientific">Burkholderia cepacia</name>
    <name type="common">Pseudomonas cepacia</name>
    <dbReference type="NCBI Taxonomy" id="292"/>
    <lineage>
        <taxon>Bacteria</taxon>
        <taxon>Pseudomonadati</taxon>
        <taxon>Pseudomonadota</taxon>
        <taxon>Betaproteobacteria</taxon>
        <taxon>Burkholderiales</taxon>
        <taxon>Burkholderiaceae</taxon>
        <taxon>Burkholderia</taxon>
        <taxon>Burkholderia cepacia complex</taxon>
    </lineage>
</organism>
<dbReference type="AlphaFoldDB" id="A0AAX2RQ96"/>
<dbReference type="InterPro" id="IPR011050">
    <property type="entry name" value="Pectin_lyase_fold/virulence"/>
</dbReference>
<dbReference type="InterPro" id="IPR005546">
    <property type="entry name" value="Autotransporte_beta"/>
</dbReference>
<dbReference type="SUPFAM" id="SSF103515">
    <property type="entry name" value="Autotransporter"/>
    <property type="match status" value="1"/>
</dbReference>
<evidence type="ECO:0000313" key="3">
    <source>
        <dbReference type="EMBL" id="TEU47003.1"/>
    </source>
</evidence>
<feature type="region of interest" description="Disordered" evidence="1">
    <location>
        <begin position="1"/>
        <end position="20"/>
    </location>
</feature>